<dbReference type="InterPro" id="IPR014710">
    <property type="entry name" value="RmlC-like_jellyroll"/>
</dbReference>
<dbReference type="Proteomes" id="UP000515789">
    <property type="component" value="Chromosome"/>
</dbReference>
<dbReference type="Gene3D" id="1.10.10.60">
    <property type="entry name" value="Homeodomain-like"/>
    <property type="match status" value="2"/>
</dbReference>
<keyword evidence="1" id="KW-0805">Transcription regulation</keyword>
<reference evidence="5 6" key="1">
    <citation type="submission" date="2019-04" db="EMBL/GenBank/DDBJ databases">
        <authorList>
            <person name="Schori C."/>
            <person name="Ahrens C."/>
        </authorList>
    </citation>
    <scope>NUCLEOTIDE SEQUENCE [LARGE SCALE GENOMIC DNA]</scope>
    <source>
        <strain evidence="5 6">DSM 2950</strain>
    </source>
</reference>
<proteinExistence type="predicted"/>
<dbReference type="EMBL" id="CP039126">
    <property type="protein sequence ID" value="QMW77737.1"/>
    <property type="molecule type" value="Genomic_DNA"/>
</dbReference>
<dbReference type="InterPro" id="IPR037923">
    <property type="entry name" value="HTH-like"/>
</dbReference>
<evidence type="ECO:0000256" key="3">
    <source>
        <dbReference type="ARBA" id="ARBA00023163"/>
    </source>
</evidence>
<dbReference type="PANTHER" id="PTHR43280">
    <property type="entry name" value="ARAC-FAMILY TRANSCRIPTIONAL REGULATOR"/>
    <property type="match status" value="1"/>
</dbReference>
<dbReference type="InterPro" id="IPR003313">
    <property type="entry name" value="AraC-bd"/>
</dbReference>
<dbReference type="GO" id="GO:0003700">
    <property type="term" value="F:DNA-binding transcription factor activity"/>
    <property type="evidence" value="ECO:0007669"/>
    <property type="project" value="InterPro"/>
</dbReference>
<dbReference type="InterPro" id="IPR020449">
    <property type="entry name" value="Tscrpt_reg_AraC-type_HTH"/>
</dbReference>
<keyword evidence="2" id="KW-0238">DNA-binding</keyword>
<dbReference type="SUPFAM" id="SSF46689">
    <property type="entry name" value="Homeodomain-like"/>
    <property type="match status" value="2"/>
</dbReference>
<organism evidence="5 6">
    <name type="scientific">Blautia producta</name>
    <dbReference type="NCBI Taxonomy" id="33035"/>
    <lineage>
        <taxon>Bacteria</taxon>
        <taxon>Bacillati</taxon>
        <taxon>Bacillota</taxon>
        <taxon>Clostridia</taxon>
        <taxon>Lachnospirales</taxon>
        <taxon>Lachnospiraceae</taxon>
        <taxon>Blautia</taxon>
    </lineage>
</organism>
<dbReference type="Pfam" id="PF02311">
    <property type="entry name" value="AraC_binding"/>
    <property type="match status" value="1"/>
</dbReference>
<dbReference type="InterPro" id="IPR018060">
    <property type="entry name" value="HTH_AraC"/>
</dbReference>
<dbReference type="Gene3D" id="2.60.120.10">
    <property type="entry name" value="Jelly Rolls"/>
    <property type="match status" value="1"/>
</dbReference>
<accession>A0A7G5MSZ4</accession>
<gene>
    <name evidence="5" type="ORF">E5259_09095</name>
</gene>
<evidence type="ECO:0000256" key="2">
    <source>
        <dbReference type="ARBA" id="ARBA00023125"/>
    </source>
</evidence>
<dbReference type="SMART" id="SM00342">
    <property type="entry name" value="HTH_ARAC"/>
    <property type="match status" value="1"/>
</dbReference>
<evidence type="ECO:0000313" key="6">
    <source>
        <dbReference type="Proteomes" id="UP000515789"/>
    </source>
</evidence>
<dbReference type="InterPro" id="IPR018062">
    <property type="entry name" value="HTH_AraC-typ_CS"/>
</dbReference>
<evidence type="ECO:0000256" key="1">
    <source>
        <dbReference type="ARBA" id="ARBA00023015"/>
    </source>
</evidence>
<keyword evidence="3" id="KW-0804">Transcription</keyword>
<dbReference type="PROSITE" id="PS00041">
    <property type="entry name" value="HTH_ARAC_FAMILY_1"/>
    <property type="match status" value="1"/>
</dbReference>
<name>A0A7G5MSZ4_9FIRM</name>
<dbReference type="InterPro" id="IPR009057">
    <property type="entry name" value="Homeodomain-like_sf"/>
</dbReference>
<dbReference type="Pfam" id="PF12833">
    <property type="entry name" value="HTH_18"/>
    <property type="match status" value="1"/>
</dbReference>
<protein>
    <submittedName>
        <fullName evidence="5">AraC family transcriptional regulator</fullName>
    </submittedName>
</protein>
<dbReference type="AlphaFoldDB" id="A0A7G5MSZ4"/>
<feature type="domain" description="HTH araC/xylS-type" evidence="4">
    <location>
        <begin position="272"/>
        <end position="370"/>
    </location>
</feature>
<dbReference type="GO" id="GO:0043565">
    <property type="term" value="F:sequence-specific DNA binding"/>
    <property type="evidence" value="ECO:0007669"/>
    <property type="project" value="InterPro"/>
</dbReference>
<evidence type="ECO:0000313" key="5">
    <source>
        <dbReference type="EMBL" id="QMW77737.1"/>
    </source>
</evidence>
<dbReference type="PANTHER" id="PTHR43280:SF28">
    <property type="entry name" value="HTH-TYPE TRANSCRIPTIONAL ACTIVATOR RHAS"/>
    <property type="match status" value="1"/>
</dbReference>
<dbReference type="PROSITE" id="PS01124">
    <property type="entry name" value="HTH_ARAC_FAMILY_2"/>
    <property type="match status" value="1"/>
</dbReference>
<sequence>METSPSGIIFTFFSNMLYLLNLTLNSKILRATIKEGNFFCGSISIPDFSLVYQVLSHRIIVPFTVFETTNKSKEKVVISQMLYCICDASKPAEYLTCGNLVSENGFVHLHRTLDFFVLILVQEGTLHICQDGRAYDISPGEFFVLFPGSTHYGYKPTRGYLSYCWTHFTLSDSPADSIKNLSPFGEDHFRTEDGCLFDPFSAEMIFLPEHGKILPEKRSQLLFLQLLDLAKRSSYQMTRSCCHALNLLLLEISREYLLAEHFGQDLLPTSVQDITEWIQSHFDQPLTVRGLAEKFGYHPTYLSALIKQYTGYPLVTYINRTRISVSKNLLNSHSLTIRQISSMCGFTDEKHFMKLFRQFEGMTPTQYRKAFDQKKINTL</sequence>
<dbReference type="PRINTS" id="PR00032">
    <property type="entry name" value="HTHARAC"/>
</dbReference>
<dbReference type="SUPFAM" id="SSF51215">
    <property type="entry name" value="Regulatory protein AraC"/>
    <property type="match status" value="1"/>
</dbReference>
<evidence type="ECO:0000259" key="4">
    <source>
        <dbReference type="PROSITE" id="PS01124"/>
    </source>
</evidence>